<keyword evidence="8" id="KW-0325">Glycoprotein</keyword>
<name>A0ABP0FJM5_CLALP</name>
<keyword evidence="5" id="KW-0297">G-protein coupled receptor</keyword>
<sequence>MFWFVIAGTAPNVPFADRYVSPASSDYEARKGSMVQYRDGDVLIGGILQVHSRGKDDTCGLPISVGVQAIETVNMVIDMINSDKEFLPGVKLGSVIVDTCDVDTHALLQVVDTLWQYFSGTQAHAATSSKLFAGVIGALSSAVSTQTTSLLQILKVPQVSPFSTHPDLSNKARFPYFFRTVPSDAYQASAMVAFVAERNWNYISIVYEEDAYGIRGYREVENAAIKRGICVAVSLAIPRNPIKEDFEEIVKELFQTKRARAVVVFSKQEDAEKLLIAAHRNLEIRGYFTWIGSDAWTSLIPTGATDFDYRETLAGSIAFAPKTNVIPSLKPYMVNLTLGQHLFKNGTVNPRNPWFPEYLALRHRCVIQDLLNNDTGVSRACQDHDRLNPDKYVSLSFMQSVAEAVLAIAKSLQIYLLRICGRASGLCSAVAEKAGTAQLAEAIAEIMKNISFTGINGDNFTFDQNQDGPAIYDIRTYQNISSSDAEFSLDSWKTIGLFDINKIVWYEEPVILEQINSICSAPCQVGQARKIETSICCWHCQTCSANQYVGSNGTECLDCSRGETPTIDRTSCQPLKNDYVKYSDSYSIASLSIASFGVIVTIVVGIIFFVHRDTPIVKASGKELCAVVLFGALLCFVNSFVLATRASKVSCSVSRILLACGPTLMYAGILTKTIRVVIIFQAKKMLSSQVRTLFQISVCI</sequence>
<dbReference type="PANTHER" id="PTHR24060">
    <property type="entry name" value="METABOTROPIC GLUTAMATE RECEPTOR"/>
    <property type="match status" value="1"/>
</dbReference>
<keyword evidence="2" id="KW-1003">Cell membrane</keyword>
<comment type="caution">
    <text evidence="12">The sequence shown here is derived from an EMBL/GenBank/DDBJ whole genome shotgun (WGS) entry which is preliminary data.</text>
</comment>
<reference evidence="12 13" key="1">
    <citation type="submission" date="2024-02" db="EMBL/GenBank/DDBJ databases">
        <authorList>
            <person name="Daric V."/>
            <person name="Darras S."/>
        </authorList>
    </citation>
    <scope>NUCLEOTIDE SEQUENCE [LARGE SCALE GENOMIC DNA]</scope>
</reference>
<dbReference type="InterPro" id="IPR000337">
    <property type="entry name" value="GPCR_3"/>
</dbReference>
<comment type="subcellular location">
    <subcellularLocation>
        <location evidence="1">Cell membrane</location>
        <topology evidence="1">Multi-pass membrane protein</topology>
    </subcellularLocation>
</comment>
<organism evidence="12 13">
    <name type="scientific">Clavelina lepadiformis</name>
    <name type="common">Light-bulb sea squirt</name>
    <name type="synonym">Ascidia lepadiformis</name>
    <dbReference type="NCBI Taxonomy" id="159417"/>
    <lineage>
        <taxon>Eukaryota</taxon>
        <taxon>Metazoa</taxon>
        <taxon>Chordata</taxon>
        <taxon>Tunicata</taxon>
        <taxon>Ascidiacea</taxon>
        <taxon>Aplousobranchia</taxon>
        <taxon>Clavelinidae</taxon>
        <taxon>Clavelina</taxon>
    </lineage>
</organism>
<evidence type="ECO:0000313" key="13">
    <source>
        <dbReference type="Proteomes" id="UP001642483"/>
    </source>
</evidence>
<evidence type="ECO:0000256" key="4">
    <source>
        <dbReference type="ARBA" id="ARBA00022989"/>
    </source>
</evidence>
<dbReference type="Gene3D" id="3.40.50.2300">
    <property type="match status" value="2"/>
</dbReference>
<keyword evidence="13" id="KW-1185">Reference proteome</keyword>
<evidence type="ECO:0000256" key="8">
    <source>
        <dbReference type="ARBA" id="ARBA00023180"/>
    </source>
</evidence>
<gene>
    <name evidence="12" type="ORF">CVLEPA_LOCUS10126</name>
</gene>
<dbReference type="Pfam" id="PF00003">
    <property type="entry name" value="7tm_3"/>
    <property type="match status" value="1"/>
</dbReference>
<evidence type="ECO:0000313" key="12">
    <source>
        <dbReference type="EMBL" id="CAK8679880.1"/>
    </source>
</evidence>
<keyword evidence="3 10" id="KW-0812">Transmembrane</keyword>
<dbReference type="InterPro" id="IPR017978">
    <property type="entry name" value="GPCR_3_C"/>
</dbReference>
<evidence type="ECO:0000256" key="6">
    <source>
        <dbReference type="ARBA" id="ARBA00023136"/>
    </source>
</evidence>
<dbReference type="InterPro" id="IPR001828">
    <property type="entry name" value="ANF_lig-bd_rcpt"/>
</dbReference>
<dbReference type="Pfam" id="PF07562">
    <property type="entry name" value="NCD3G"/>
    <property type="match status" value="1"/>
</dbReference>
<keyword evidence="6 10" id="KW-0472">Membrane</keyword>
<feature type="transmembrane region" description="Helical" evidence="10">
    <location>
        <begin position="656"/>
        <end position="678"/>
    </location>
</feature>
<feature type="transmembrane region" description="Helical" evidence="10">
    <location>
        <begin position="623"/>
        <end position="644"/>
    </location>
</feature>
<dbReference type="InterPro" id="IPR028082">
    <property type="entry name" value="Peripla_BP_I"/>
</dbReference>
<feature type="transmembrane region" description="Helical" evidence="10">
    <location>
        <begin position="586"/>
        <end position="611"/>
    </location>
</feature>
<dbReference type="Proteomes" id="UP001642483">
    <property type="component" value="Unassembled WGS sequence"/>
</dbReference>
<evidence type="ECO:0000256" key="9">
    <source>
        <dbReference type="ARBA" id="ARBA00023224"/>
    </source>
</evidence>
<dbReference type="InterPro" id="IPR050726">
    <property type="entry name" value="mGluR"/>
</dbReference>
<evidence type="ECO:0000256" key="3">
    <source>
        <dbReference type="ARBA" id="ARBA00022692"/>
    </source>
</evidence>
<evidence type="ECO:0000256" key="7">
    <source>
        <dbReference type="ARBA" id="ARBA00023170"/>
    </source>
</evidence>
<protein>
    <recommendedName>
        <fullName evidence="11">G-protein coupled receptors family 3 profile domain-containing protein</fullName>
    </recommendedName>
</protein>
<dbReference type="InterPro" id="IPR038550">
    <property type="entry name" value="GPCR_3_9-Cys_sf"/>
</dbReference>
<evidence type="ECO:0000256" key="10">
    <source>
        <dbReference type="SAM" id="Phobius"/>
    </source>
</evidence>
<keyword evidence="7" id="KW-0675">Receptor</keyword>
<dbReference type="InterPro" id="IPR017979">
    <property type="entry name" value="GPCR_3_CS"/>
</dbReference>
<evidence type="ECO:0000256" key="1">
    <source>
        <dbReference type="ARBA" id="ARBA00004651"/>
    </source>
</evidence>
<keyword evidence="9" id="KW-0807">Transducer</keyword>
<dbReference type="PROSITE" id="PS50259">
    <property type="entry name" value="G_PROTEIN_RECEP_F3_4"/>
    <property type="match status" value="1"/>
</dbReference>
<dbReference type="PROSITE" id="PS00980">
    <property type="entry name" value="G_PROTEIN_RECEP_F3_2"/>
    <property type="match status" value="1"/>
</dbReference>
<evidence type="ECO:0000256" key="5">
    <source>
        <dbReference type="ARBA" id="ARBA00023040"/>
    </source>
</evidence>
<proteinExistence type="predicted"/>
<dbReference type="EMBL" id="CAWYQH010000068">
    <property type="protein sequence ID" value="CAK8679880.1"/>
    <property type="molecule type" value="Genomic_DNA"/>
</dbReference>
<dbReference type="InterPro" id="IPR011500">
    <property type="entry name" value="GPCR_3_9-Cys_dom"/>
</dbReference>
<dbReference type="SUPFAM" id="SSF53822">
    <property type="entry name" value="Periplasmic binding protein-like I"/>
    <property type="match status" value="1"/>
</dbReference>
<dbReference type="Gene3D" id="2.10.50.30">
    <property type="entry name" value="GPCR, family 3, nine cysteines domain"/>
    <property type="match status" value="1"/>
</dbReference>
<dbReference type="Pfam" id="PF01094">
    <property type="entry name" value="ANF_receptor"/>
    <property type="match status" value="1"/>
</dbReference>
<feature type="domain" description="G-protein coupled receptors family 3 profile" evidence="11">
    <location>
        <begin position="586"/>
        <end position="684"/>
    </location>
</feature>
<evidence type="ECO:0000259" key="11">
    <source>
        <dbReference type="PROSITE" id="PS50259"/>
    </source>
</evidence>
<keyword evidence="4 10" id="KW-1133">Transmembrane helix</keyword>
<dbReference type="PRINTS" id="PR00248">
    <property type="entry name" value="GPCRMGR"/>
</dbReference>
<accession>A0ABP0FJM5</accession>
<evidence type="ECO:0000256" key="2">
    <source>
        <dbReference type="ARBA" id="ARBA00022475"/>
    </source>
</evidence>